<evidence type="ECO:0000256" key="1">
    <source>
        <dbReference type="SAM" id="MobiDB-lite"/>
    </source>
</evidence>
<dbReference type="GO" id="GO:0005829">
    <property type="term" value="C:cytosol"/>
    <property type="evidence" value="ECO:0007669"/>
    <property type="project" value="TreeGrafter"/>
</dbReference>
<dbReference type="GO" id="GO:0016491">
    <property type="term" value="F:oxidoreductase activity"/>
    <property type="evidence" value="ECO:0007669"/>
    <property type="project" value="InterPro"/>
</dbReference>
<dbReference type="eggNOG" id="COG1902">
    <property type="taxonomic scope" value="Bacteria"/>
</dbReference>
<evidence type="ECO:0000259" key="2">
    <source>
        <dbReference type="Pfam" id="PF00724"/>
    </source>
</evidence>
<evidence type="ECO:0000313" key="3">
    <source>
        <dbReference type="EMBL" id="GAA11271.1"/>
    </source>
</evidence>
<dbReference type="InterPro" id="IPR045247">
    <property type="entry name" value="Oye-like"/>
</dbReference>
<accession>F9VRN2</accession>
<dbReference type="PANTHER" id="PTHR22893">
    <property type="entry name" value="NADH OXIDOREDUCTASE-RELATED"/>
    <property type="match status" value="1"/>
</dbReference>
<dbReference type="InterPro" id="IPR013785">
    <property type="entry name" value="Aldolase_TIM"/>
</dbReference>
<reference evidence="3 4" key="1">
    <citation type="submission" date="2011-05" db="EMBL/GenBank/DDBJ databases">
        <title>Whole genome shotgun sequence of Gordonia alkanivorans NBRC 16433.</title>
        <authorList>
            <person name="Hosoyama A."/>
            <person name="Nakamura S."/>
            <person name="Takarada H."/>
            <person name="Tsuchikane K."/>
            <person name="Yamazaki S."/>
            <person name="Fujita N."/>
        </authorList>
    </citation>
    <scope>NUCLEOTIDE SEQUENCE [LARGE SCALE GENOMIC DNA]</scope>
    <source>
        <strain evidence="3 4">NBRC 16433</strain>
    </source>
</reference>
<dbReference type="PANTHER" id="PTHR22893:SF55">
    <property type="entry name" value="OXIDOREDUCTASE-RELATED"/>
    <property type="match status" value="1"/>
</dbReference>
<proteinExistence type="predicted"/>
<dbReference type="Proteomes" id="UP000003558">
    <property type="component" value="Unassembled WGS sequence"/>
</dbReference>
<evidence type="ECO:0000313" key="4">
    <source>
        <dbReference type="Proteomes" id="UP000003558"/>
    </source>
</evidence>
<dbReference type="GO" id="GO:0010181">
    <property type="term" value="F:FMN binding"/>
    <property type="evidence" value="ECO:0007669"/>
    <property type="project" value="InterPro"/>
</dbReference>
<gene>
    <name evidence="3" type="ORF">GOALK_026_00770</name>
</gene>
<name>F9VRN2_9ACTN</name>
<organism evidence="3 4">
    <name type="scientific">Gordonia alkanivorans NBRC 16433</name>
    <dbReference type="NCBI Taxonomy" id="1027371"/>
    <lineage>
        <taxon>Bacteria</taxon>
        <taxon>Bacillati</taxon>
        <taxon>Actinomycetota</taxon>
        <taxon>Actinomycetes</taxon>
        <taxon>Mycobacteriales</taxon>
        <taxon>Gordoniaceae</taxon>
        <taxon>Gordonia</taxon>
    </lineage>
</organism>
<dbReference type="Gene3D" id="3.20.20.70">
    <property type="entry name" value="Aldolase class I"/>
    <property type="match status" value="1"/>
</dbReference>
<comment type="caution">
    <text evidence="3">The sequence shown here is derived from an EMBL/GenBank/DDBJ whole genome shotgun (WGS) entry which is preliminary data.</text>
</comment>
<dbReference type="SUPFAM" id="SSF51395">
    <property type="entry name" value="FMN-linked oxidoreductases"/>
    <property type="match status" value="1"/>
</dbReference>
<protein>
    <submittedName>
        <fullName evidence="3">Putative oxidoreductase</fullName>
    </submittedName>
</protein>
<dbReference type="InterPro" id="IPR001155">
    <property type="entry name" value="OxRdtase_FMN_N"/>
</dbReference>
<dbReference type="EMBL" id="BACI01000026">
    <property type="protein sequence ID" value="GAA11271.1"/>
    <property type="molecule type" value="Genomic_DNA"/>
</dbReference>
<feature type="domain" description="NADH:flavin oxidoreductase/NADH oxidase N-terminal" evidence="2">
    <location>
        <begin position="27"/>
        <end position="385"/>
    </location>
</feature>
<dbReference type="Pfam" id="PF00724">
    <property type="entry name" value="Oxidored_FMN"/>
    <property type="match status" value="1"/>
</dbReference>
<dbReference type="AlphaFoldDB" id="F9VRN2"/>
<feature type="region of interest" description="Disordered" evidence="1">
    <location>
        <begin position="1"/>
        <end position="27"/>
    </location>
</feature>
<sequence length="399" mass="42524">MSENPSVSDGLPASDEHTAPPDNPSALFEPLRIRGMELPNRIAMSAMTRSSSPGGVPGSDVAHYYARRAAGGTGLIVTEGVAIDHVAAVDNPAVPRMYGDAALTGWRTVVDEVHAAGGRIVPQLWHVGPLWGAMCEVDPAIRPMRPSGRWGTPGVTSYSDDYVARSLPETPPMTERDIDDVIDAFVSAAANAVEVGFDGIALHGGHGYLLDAFLWADTNRRNDRWGRDLHARTLFPAEVVKAIRAEIGPDLPIFFRFSQHKQQDYTARIAETPDELGVILGTLADAGVDVFDASIRRFDLPAFEGSDLSLAGWAKMLTGARVMAVGSVGLGKPMRDSRIEGAAPLVDNIGEVDDRIASGEFDLIAIGRLHLANPGLATALRTGAPLTAFDRAVHEGSLV</sequence>
<dbReference type="STRING" id="1027371.GOALK_026_00770"/>